<dbReference type="Proteomes" id="UP000636110">
    <property type="component" value="Unassembled WGS sequence"/>
</dbReference>
<sequence length="59" mass="6929">MTDILEFAGFVKEMRDAQKSFEKSRSSVYRDKAEKLQKKVDEIILQIGIPYRTSQKSIF</sequence>
<name>A0ABR6EU61_9SPHI</name>
<evidence type="ECO:0000313" key="1">
    <source>
        <dbReference type="EMBL" id="MBB2148802.1"/>
    </source>
</evidence>
<comment type="caution">
    <text evidence="1">The sequence shown here is derived from an EMBL/GenBank/DDBJ whole genome shotgun (WGS) entry which is preliminary data.</text>
</comment>
<gene>
    <name evidence="1" type="ORF">GM920_07745</name>
</gene>
<evidence type="ECO:0000313" key="2">
    <source>
        <dbReference type="Proteomes" id="UP000636110"/>
    </source>
</evidence>
<keyword evidence="2" id="KW-1185">Reference proteome</keyword>
<organism evidence="1 2">
    <name type="scientific">Pedobacter gandavensis</name>
    <dbReference type="NCBI Taxonomy" id="2679963"/>
    <lineage>
        <taxon>Bacteria</taxon>
        <taxon>Pseudomonadati</taxon>
        <taxon>Bacteroidota</taxon>
        <taxon>Sphingobacteriia</taxon>
        <taxon>Sphingobacteriales</taxon>
        <taxon>Sphingobacteriaceae</taxon>
        <taxon>Pedobacter</taxon>
    </lineage>
</organism>
<accession>A0ABR6EU61</accession>
<dbReference type="EMBL" id="WNXC01000001">
    <property type="protein sequence ID" value="MBB2148802.1"/>
    <property type="molecule type" value="Genomic_DNA"/>
</dbReference>
<proteinExistence type="predicted"/>
<protein>
    <submittedName>
        <fullName evidence="1">Uncharacterized protein</fullName>
    </submittedName>
</protein>
<reference evidence="1 2" key="1">
    <citation type="submission" date="2019-11" db="EMBL/GenBank/DDBJ databases">
        <title>Description of Pedobacter sp. LMG 31462T.</title>
        <authorList>
            <person name="Carlier A."/>
            <person name="Qi S."/>
            <person name="Vandamme P."/>
        </authorList>
    </citation>
    <scope>NUCLEOTIDE SEQUENCE [LARGE SCALE GENOMIC DNA]</scope>
    <source>
        <strain evidence="1 2">LMG 31462</strain>
    </source>
</reference>
<dbReference type="RefSeq" id="WP_182955141.1">
    <property type="nucleotide sequence ID" value="NZ_WNXC01000001.1"/>
</dbReference>